<evidence type="ECO:0000259" key="1">
    <source>
        <dbReference type="Pfam" id="PF18701"/>
    </source>
</evidence>
<dbReference type="AlphaFoldDB" id="A0A3P7KDA9"/>
<dbReference type="Gene3D" id="3.30.420.10">
    <property type="entry name" value="Ribonuclease H-like superfamily/Ribonuclease H"/>
    <property type="match status" value="1"/>
</dbReference>
<name>A0A3P7KDA9_ONCOC</name>
<evidence type="ECO:0000313" key="3">
    <source>
        <dbReference type="Proteomes" id="UP000271087"/>
    </source>
</evidence>
<feature type="domain" description="DUF5641" evidence="1">
    <location>
        <begin position="306"/>
        <end position="404"/>
    </location>
</feature>
<dbReference type="InterPro" id="IPR036397">
    <property type="entry name" value="RNaseH_sf"/>
</dbReference>
<evidence type="ECO:0000313" key="2">
    <source>
        <dbReference type="EMBL" id="VDM97036.1"/>
    </source>
</evidence>
<proteinExistence type="predicted"/>
<dbReference type="PANTHER" id="PTHR47331">
    <property type="entry name" value="PHD-TYPE DOMAIN-CONTAINING PROTEIN"/>
    <property type="match status" value="1"/>
</dbReference>
<keyword evidence="3" id="KW-1185">Reference proteome</keyword>
<gene>
    <name evidence="2" type="ORF">NOO_LOCUS11770</name>
</gene>
<dbReference type="Proteomes" id="UP000271087">
    <property type="component" value="Unassembled WGS sequence"/>
</dbReference>
<sequence length="424" mass="49202">FAFRYIPNENNPADVATRGLDPLKLSNFKPWWEGPKWLKRDELKWPQWGYNIDEANNDYESDQENEKVLVSITQQNINKTNIKLVDASRFSKLSRLRKTFWIPKGRAEVKRVLNKCTGCKRWMAKPFKLPNMPKYPKSRVIRSRAFARVGLDYLGPISIKIEIGLSKRWIALFTCFTTRAVHLEMADNLSAESFQNTLMDQENIIPKAPWSGEIYERIIGLTKEALRRAAGRELLKEADLITLIVEIEGILNTHPLTYVNFDDSVIIRPIDFISPEASLSIPIKGENDEDEFTPYRLNTQERLIKHWSTTLKVLDTFWEIWKDEYITSLRERTQTEHKSPRSVEVRVPSKGEIVLVKETEAPRGTWKLAKIKELNTSADGEIRSVQIELPHGKILNRPINLLYPLEINQHENLMIPIQDSVDQI</sequence>
<reference evidence="2 3" key="1">
    <citation type="submission" date="2018-08" db="EMBL/GenBank/DDBJ databases">
        <authorList>
            <person name="Laetsch R D."/>
            <person name="Stevens L."/>
            <person name="Kumar S."/>
            <person name="Blaxter L. M."/>
        </authorList>
    </citation>
    <scope>NUCLEOTIDE SEQUENCE [LARGE SCALE GENOMIC DNA]</scope>
</reference>
<dbReference type="InterPro" id="IPR040676">
    <property type="entry name" value="DUF5641"/>
</dbReference>
<dbReference type="Pfam" id="PF18701">
    <property type="entry name" value="DUF5641"/>
    <property type="match status" value="1"/>
</dbReference>
<organism evidence="2 3">
    <name type="scientific">Onchocerca ochengi</name>
    <name type="common">Filarial nematode worm</name>
    <dbReference type="NCBI Taxonomy" id="42157"/>
    <lineage>
        <taxon>Eukaryota</taxon>
        <taxon>Metazoa</taxon>
        <taxon>Ecdysozoa</taxon>
        <taxon>Nematoda</taxon>
        <taxon>Chromadorea</taxon>
        <taxon>Rhabditida</taxon>
        <taxon>Spirurina</taxon>
        <taxon>Spiruromorpha</taxon>
        <taxon>Filarioidea</taxon>
        <taxon>Onchocercidae</taxon>
        <taxon>Onchocerca</taxon>
    </lineage>
</organism>
<protein>
    <recommendedName>
        <fullName evidence="1">DUF5641 domain-containing protein</fullName>
    </recommendedName>
</protein>
<dbReference type="OrthoDB" id="8019190at2759"/>
<accession>A0A3P7KDA9</accession>
<feature type="non-terminal residue" evidence="2">
    <location>
        <position position="1"/>
    </location>
</feature>
<dbReference type="EMBL" id="UYRW01008746">
    <property type="protein sequence ID" value="VDM97036.1"/>
    <property type="molecule type" value="Genomic_DNA"/>
</dbReference>
<dbReference type="GO" id="GO:0003676">
    <property type="term" value="F:nucleic acid binding"/>
    <property type="evidence" value="ECO:0007669"/>
    <property type="project" value="InterPro"/>
</dbReference>